<comment type="caution">
    <text evidence="6">The sequence shown here is derived from an EMBL/GenBank/DDBJ whole genome shotgun (WGS) entry which is preliminary data.</text>
</comment>
<feature type="domain" description="EAL" evidence="4">
    <location>
        <begin position="469"/>
        <end position="728"/>
    </location>
</feature>
<evidence type="ECO:0000313" key="7">
    <source>
        <dbReference type="Proteomes" id="UP001373496"/>
    </source>
</evidence>
<feature type="transmembrane region" description="Helical" evidence="1">
    <location>
        <begin position="135"/>
        <end position="153"/>
    </location>
</feature>
<dbReference type="SMART" id="SM00267">
    <property type="entry name" value="GGDEF"/>
    <property type="match status" value="1"/>
</dbReference>
<dbReference type="NCBIfam" id="TIGR00229">
    <property type="entry name" value="sensory_box"/>
    <property type="match status" value="1"/>
</dbReference>
<evidence type="ECO:0000256" key="1">
    <source>
        <dbReference type="SAM" id="Phobius"/>
    </source>
</evidence>
<dbReference type="Pfam" id="PF00563">
    <property type="entry name" value="EAL"/>
    <property type="match status" value="1"/>
</dbReference>
<dbReference type="PROSITE" id="PS50113">
    <property type="entry name" value="PAC"/>
    <property type="match status" value="1"/>
</dbReference>
<sequence length="734" mass="77636">MTPHEAAGTKPKGSPWRILVTVLGTLAVIGVEFVLLYGVYSRATPVAAQRAVVAEAVGQLSVAMPVDAAALAASLDQASARLADLGAPADQVAVVAAAGAAVQGPPGVLNEARLAVTDLDAELADHAASLDVQAIVAYVSMLVIASVGWMVWFRRLVGRHRRLQAEVTEQAALVASEGRLASLVRRSADVIVVLGTDGRVGYATDSAAGLFDVPVAELLGTPIHDRVLRADAEPLVALLDARPEADAEVGFRLVRADGRTVHVEGVFTNLLDDPGVGGLVLTLRDVTTRVELETQLTHQALHDPLTGLSNRRLFGDRLDHALRRRGTRELTVVLCDLDDFKDVNDRLGHAAGDQLLVEVAARLRTVAREGDTVARLGGDEFALLLEDTGIEGAREVADRIHDWLSRPVTLEGETLLISASVGLADVLAEGVTGEELLQHADVAMYLAKDGGKHSTAVYEASLHSAALERLQLRADLQRALDVGELVLHFQPTITLGPGEDTAPTVHGFEALVRWQHPERGLLAPYHFIPLAEDSGLIVPLGTWVLQEACRAAVALQQPGRPHVAMSVNVAVAQLAAPGFVELVQAALADSGLAPQQLVLEITETAVLAGADVVAPLLAQLRAMGIRIAIDDFGTGYSSLSYLRDLPVDILKVDKSFVDHVVGDEQGASLAEAIIAMGQSLHLTTVAEGVEDRDQADWLTSAGATYGQGYLWSRPVPLVQAAALLSARAEAVRTS</sequence>
<dbReference type="InterPro" id="IPR000014">
    <property type="entry name" value="PAS"/>
</dbReference>
<dbReference type="PANTHER" id="PTHR44757">
    <property type="entry name" value="DIGUANYLATE CYCLASE DGCP"/>
    <property type="match status" value="1"/>
</dbReference>
<reference evidence="6 7" key="1">
    <citation type="submission" date="2024-03" db="EMBL/GenBank/DDBJ databases">
        <title>Draft genome sequence of Klenkia terrae.</title>
        <authorList>
            <person name="Duangmal K."/>
            <person name="Chantavorakit T."/>
        </authorList>
    </citation>
    <scope>NUCLEOTIDE SEQUENCE [LARGE SCALE GENOMIC DNA]</scope>
    <source>
        <strain evidence="6 7">JCM 17786</strain>
    </source>
</reference>
<keyword evidence="1" id="KW-1133">Transmembrane helix</keyword>
<dbReference type="Gene3D" id="3.20.20.450">
    <property type="entry name" value="EAL domain"/>
    <property type="match status" value="1"/>
</dbReference>
<evidence type="ECO:0000259" key="3">
    <source>
        <dbReference type="PROSITE" id="PS50113"/>
    </source>
</evidence>
<dbReference type="NCBIfam" id="TIGR00254">
    <property type="entry name" value="GGDEF"/>
    <property type="match status" value="1"/>
</dbReference>
<dbReference type="SUPFAM" id="SSF55073">
    <property type="entry name" value="Nucleotide cyclase"/>
    <property type="match status" value="1"/>
</dbReference>
<proteinExistence type="predicted"/>
<dbReference type="InterPro" id="IPR000160">
    <property type="entry name" value="GGDEF_dom"/>
</dbReference>
<dbReference type="InterPro" id="IPR001633">
    <property type="entry name" value="EAL_dom"/>
</dbReference>
<dbReference type="SMART" id="SM00091">
    <property type="entry name" value="PAS"/>
    <property type="match status" value="1"/>
</dbReference>
<feature type="domain" description="PAS" evidence="2">
    <location>
        <begin position="176"/>
        <end position="220"/>
    </location>
</feature>
<dbReference type="Gene3D" id="3.30.450.20">
    <property type="entry name" value="PAS domain"/>
    <property type="match status" value="1"/>
</dbReference>
<feature type="domain" description="GGDEF" evidence="5">
    <location>
        <begin position="328"/>
        <end position="460"/>
    </location>
</feature>
<dbReference type="PROSITE" id="PS50887">
    <property type="entry name" value="GGDEF"/>
    <property type="match status" value="1"/>
</dbReference>
<feature type="transmembrane region" description="Helical" evidence="1">
    <location>
        <begin position="18"/>
        <end position="40"/>
    </location>
</feature>
<dbReference type="Pfam" id="PF08448">
    <property type="entry name" value="PAS_4"/>
    <property type="match status" value="1"/>
</dbReference>
<dbReference type="Pfam" id="PF00990">
    <property type="entry name" value="GGDEF"/>
    <property type="match status" value="1"/>
</dbReference>
<protein>
    <submittedName>
        <fullName evidence="6">EAL domain-containing protein</fullName>
    </submittedName>
</protein>
<organism evidence="6 7">
    <name type="scientific">Klenkia terrae</name>
    <dbReference type="NCBI Taxonomy" id="1052259"/>
    <lineage>
        <taxon>Bacteria</taxon>
        <taxon>Bacillati</taxon>
        <taxon>Actinomycetota</taxon>
        <taxon>Actinomycetes</taxon>
        <taxon>Geodermatophilales</taxon>
        <taxon>Geodermatophilaceae</taxon>
        <taxon>Klenkia</taxon>
    </lineage>
</organism>
<keyword evidence="1" id="KW-0812">Transmembrane</keyword>
<dbReference type="InterPro" id="IPR043128">
    <property type="entry name" value="Rev_trsase/Diguanyl_cyclase"/>
</dbReference>
<dbReference type="SMART" id="SM00052">
    <property type="entry name" value="EAL"/>
    <property type="match status" value="1"/>
</dbReference>
<dbReference type="RefSeq" id="WP_225233494.1">
    <property type="nucleotide sequence ID" value="NZ_JBAPLV010000026.1"/>
</dbReference>
<dbReference type="Gene3D" id="3.30.70.270">
    <property type="match status" value="1"/>
</dbReference>
<dbReference type="Proteomes" id="UP001373496">
    <property type="component" value="Unassembled WGS sequence"/>
</dbReference>
<evidence type="ECO:0000313" key="6">
    <source>
        <dbReference type="EMBL" id="MEI4280635.1"/>
    </source>
</evidence>
<dbReference type="InterPro" id="IPR035965">
    <property type="entry name" value="PAS-like_dom_sf"/>
</dbReference>
<dbReference type="CDD" id="cd01948">
    <property type="entry name" value="EAL"/>
    <property type="match status" value="1"/>
</dbReference>
<keyword evidence="1" id="KW-0472">Membrane</keyword>
<dbReference type="SUPFAM" id="SSF141868">
    <property type="entry name" value="EAL domain-like"/>
    <property type="match status" value="1"/>
</dbReference>
<feature type="domain" description="PAC" evidence="3">
    <location>
        <begin position="247"/>
        <end position="298"/>
    </location>
</feature>
<dbReference type="InterPro" id="IPR052155">
    <property type="entry name" value="Biofilm_reg_signaling"/>
</dbReference>
<dbReference type="InterPro" id="IPR013656">
    <property type="entry name" value="PAS_4"/>
</dbReference>
<dbReference type="PANTHER" id="PTHR44757:SF2">
    <property type="entry name" value="BIOFILM ARCHITECTURE MAINTENANCE PROTEIN MBAA"/>
    <property type="match status" value="1"/>
</dbReference>
<dbReference type="SUPFAM" id="SSF55785">
    <property type="entry name" value="PYP-like sensor domain (PAS domain)"/>
    <property type="match status" value="1"/>
</dbReference>
<keyword evidence="7" id="KW-1185">Reference proteome</keyword>
<evidence type="ECO:0000259" key="4">
    <source>
        <dbReference type="PROSITE" id="PS50883"/>
    </source>
</evidence>
<dbReference type="InterPro" id="IPR029787">
    <property type="entry name" value="Nucleotide_cyclase"/>
</dbReference>
<dbReference type="PROSITE" id="PS50883">
    <property type="entry name" value="EAL"/>
    <property type="match status" value="1"/>
</dbReference>
<name>A0ABU8ED86_9ACTN</name>
<dbReference type="CDD" id="cd00130">
    <property type="entry name" value="PAS"/>
    <property type="match status" value="1"/>
</dbReference>
<dbReference type="PROSITE" id="PS50112">
    <property type="entry name" value="PAS"/>
    <property type="match status" value="1"/>
</dbReference>
<accession>A0ABU8ED86</accession>
<dbReference type="InterPro" id="IPR000700">
    <property type="entry name" value="PAS-assoc_C"/>
</dbReference>
<evidence type="ECO:0000259" key="5">
    <source>
        <dbReference type="PROSITE" id="PS50887"/>
    </source>
</evidence>
<evidence type="ECO:0000259" key="2">
    <source>
        <dbReference type="PROSITE" id="PS50112"/>
    </source>
</evidence>
<dbReference type="CDD" id="cd01949">
    <property type="entry name" value="GGDEF"/>
    <property type="match status" value="1"/>
</dbReference>
<dbReference type="EMBL" id="JBAPLV010000026">
    <property type="protein sequence ID" value="MEI4280635.1"/>
    <property type="molecule type" value="Genomic_DNA"/>
</dbReference>
<dbReference type="InterPro" id="IPR035919">
    <property type="entry name" value="EAL_sf"/>
</dbReference>
<gene>
    <name evidence="6" type="ORF">UXQ13_19335</name>
</gene>